<sequence>MHVALQIHEVVDLICGEIAADGPERWHSVLPVIDYPSRCEDLARLARTCTSFFGPALDALWSHQGTLIHLLRTIPEDLWDIIETTHIHNEYEPGSLEIISKRAATADDWTRFLFYSRRVRSFKDTRIYLPTSNVYDVLATSFPGGFIFPRLESLDWYPNAQTLGRCARLFLSPEITRLRLKTSCFTDQRLLPKLMTTFRALKHVEIHGCGHVAEVSRFICAQPDLETLVVNELAVAAFAHIARFASLRVLRLPSKNFSHLPTAPSGLPLFPTLDTLECESLTSGPQLLEWTGSSLLEFKLTAKSWGSIPVKGDFRDLYSAIASHCRPENLHEISIGKPRVKAHAQHVSHYLVSVEELRPLFAFQNLVFVSLDHSPCVDLDDAGAAELARSWPFLQELHFHSDTSPRITPRLTLEGVAAFAESCPELEVLTILFDATVVPKLKVRTSMLKRKTNRTEQFSLEQLHVAYSPVSPKPQRVAEFLRTIFPFLRHILTACPDEREARQDAQLMSSAKGWNRVQDAL</sequence>
<accession>A0AAD7BAU5</accession>
<dbReference type="EMBL" id="JARKIF010000025">
    <property type="protein sequence ID" value="KAJ7614981.1"/>
    <property type="molecule type" value="Genomic_DNA"/>
</dbReference>
<protein>
    <recommendedName>
        <fullName evidence="3">F-box domain-containing protein</fullName>
    </recommendedName>
</protein>
<evidence type="ECO:0000313" key="1">
    <source>
        <dbReference type="EMBL" id="KAJ7614981.1"/>
    </source>
</evidence>
<dbReference type="Gene3D" id="3.80.10.10">
    <property type="entry name" value="Ribonuclease Inhibitor"/>
    <property type="match status" value="1"/>
</dbReference>
<evidence type="ECO:0008006" key="3">
    <source>
        <dbReference type="Google" id="ProtNLM"/>
    </source>
</evidence>
<dbReference type="InterPro" id="IPR032675">
    <property type="entry name" value="LRR_dom_sf"/>
</dbReference>
<keyword evidence="2" id="KW-1185">Reference proteome</keyword>
<comment type="caution">
    <text evidence="1">The sequence shown here is derived from an EMBL/GenBank/DDBJ whole genome shotgun (WGS) entry which is preliminary data.</text>
</comment>
<dbReference type="Proteomes" id="UP001221142">
    <property type="component" value="Unassembled WGS sequence"/>
</dbReference>
<reference evidence="1" key="1">
    <citation type="submission" date="2023-03" db="EMBL/GenBank/DDBJ databases">
        <title>Massive genome expansion in bonnet fungi (Mycena s.s.) driven by repeated elements and novel gene families across ecological guilds.</title>
        <authorList>
            <consortium name="Lawrence Berkeley National Laboratory"/>
            <person name="Harder C.B."/>
            <person name="Miyauchi S."/>
            <person name="Viragh M."/>
            <person name="Kuo A."/>
            <person name="Thoen E."/>
            <person name="Andreopoulos B."/>
            <person name="Lu D."/>
            <person name="Skrede I."/>
            <person name="Drula E."/>
            <person name="Henrissat B."/>
            <person name="Morin E."/>
            <person name="Kohler A."/>
            <person name="Barry K."/>
            <person name="LaButti K."/>
            <person name="Morin E."/>
            <person name="Salamov A."/>
            <person name="Lipzen A."/>
            <person name="Mereny Z."/>
            <person name="Hegedus B."/>
            <person name="Baldrian P."/>
            <person name="Stursova M."/>
            <person name="Weitz H."/>
            <person name="Taylor A."/>
            <person name="Grigoriev I.V."/>
            <person name="Nagy L.G."/>
            <person name="Martin F."/>
            <person name="Kauserud H."/>
        </authorList>
    </citation>
    <scope>NUCLEOTIDE SEQUENCE</scope>
    <source>
        <strain evidence="1">9284</strain>
    </source>
</reference>
<gene>
    <name evidence="1" type="ORF">FB45DRAFT_1035777</name>
</gene>
<dbReference type="SUPFAM" id="SSF52058">
    <property type="entry name" value="L domain-like"/>
    <property type="match status" value="1"/>
</dbReference>
<organism evidence="1 2">
    <name type="scientific">Roridomyces roridus</name>
    <dbReference type="NCBI Taxonomy" id="1738132"/>
    <lineage>
        <taxon>Eukaryota</taxon>
        <taxon>Fungi</taxon>
        <taxon>Dikarya</taxon>
        <taxon>Basidiomycota</taxon>
        <taxon>Agaricomycotina</taxon>
        <taxon>Agaricomycetes</taxon>
        <taxon>Agaricomycetidae</taxon>
        <taxon>Agaricales</taxon>
        <taxon>Marasmiineae</taxon>
        <taxon>Mycenaceae</taxon>
        <taxon>Roridomyces</taxon>
    </lineage>
</organism>
<dbReference type="AlphaFoldDB" id="A0AAD7BAU5"/>
<name>A0AAD7BAU5_9AGAR</name>
<evidence type="ECO:0000313" key="2">
    <source>
        <dbReference type="Proteomes" id="UP001221142"/>
    </source>
</evidence>
<proteinExistence type="predicted"/>